<dbReference type="Gene3D" id="2.60.40.380">
    <property type="entry name" value="Purple acid phosphatase-like, N-terminal"/>
    <property type="match status" value="1"/>
</dbReference>
<feature type="signal peptide" evidence="3">
    <location>
        <begin position="1"/>
        <end position="26"/>
    </location>
</feature>
<dbReference type="SUPFAM" id="SSF56300">
    <property type="entry name" value="Metallo-dependent phosphatases"/>
    <property type="match status" value="1"/>
</dbReference>
<evidence type="ECO:0000313" key="5">
    <source>
        <dbReference type="EMBL" id="OUP54462.1"/>
    </source>
</evidence>
<dbReference type="EMBL" id="NFKK01000001">
    <property type="protein sequence ID" value="OUP54462.1"/>
    <property type="molecule type" value="Genomic_DNA"/>
</dbReference>
<dbReference type="InterPro" id="IPR008963">
    <property type="entry name" value="Purple_acid_Pase-like_N"/>
</dbReference>
<comment type="caution">
    <text evidence="5">The sequence shown here is derived from an EMBL/GenBank/DDBJ whole genome shotgun (WGS) entry which is preliminary data.</text>
</comment>
<dbReference type="InterPro" id="IPR015914">
    <property type="entry name" value="PAPs_N"/>
</dbReference>
<dbReference type="GO" id="GO:0046872">
    <property type="term" value="F:metal ion binding"/>
    <property type="evidence" value="ECO:0007669"/>
    <property type="project" value="InterPro"/>
</dbReference>
<dbReference type="PANTHER" id="PTHR45867:SF3">
    <property type="entry name" value="ACID PHOSPHATASE TYPE 7"/>
    <property type="match status" value="1"/>
</dbReference>
<dbReference type="InterPro" id="IPR029052">
    <property type="entry name" value="Metallo-depent_PP-like"/>
</dbReference>
<gene>
    <name evidence="5" type="ORF">B5F17_00760</name>
</gene>
<proteinExistence type="predicted"/>
<dbReference type="Pfam" id="PF00395">
    <property type="entry name" value="SLH"/>
    <property type="match status" value="1"/>
</dbReference>
<evidence type="ECO:0000256" key="1">
    <source>
        <dbReference type="ARBA" id="ARBA00022729"/>
    </source>
</evidence>
<dbReference type="Pfam" id="PF16656">
    <property type="entry name" value="Pur_ac_phosph_N"/>
    <property type="match status" value="1"/>
</dbReference>
<reference evidence="6" key="1">
    <citation type="submission" date="2017-04" db="EMBL/GenBank/DDBJ databases">
        <title>Function of individual gut microbiota members based on whole genome sequencing of pure cultures obtained from chicken caecum.</title>
        <authorList>
            <person name="Medvecky M."/>
            <person name="Cejkova D."/>
            <person name="Polansky O."/>
            <person name="Karasova D."/>
            <person name="Kubasova T."/>
            <person name="Cizek A."/>
            <person name="Rychlik I."/>
        </authorList>
    </citation>
    <scope>NUCLEOTIDE SEQUENCE [LARGE SCALE GENOMIC DNA]</scope>
    <source>
        <strain evidence="6">An180</strain>
    </source>
</reference>
<name>A0A1Y4LK05_9FIRM</name>
<dbReference type="Proteomes" id="UP000195897">
    <property type="component" value="Unassembled WGS sequence"/>
</dbReference>
<dbReference type="AlphaFoldDB" id="A0A1Y4LK05"/>
<keyword evidence="2" id="KW-0677">Repeat</keyword>
<evidence type="ECO:0000313" key="6">
    <source>
        <dbReference type="Proteomes" id="UP000195897"/>
    </source>
</evidence>
<dbReference type="SUPFAM" id="SSF49363">
    <property type="entry name" value="Purple acid phosphatase, N-terminal domain"/>
    <property type="match status" value="1"/>
</dbReference>
<evidence type="ECO:0000259" key="4">
    <source>
        <dbReference type="PROSITE" id="PS51272"/>
    </source>
</evidence>
<dbReference type="RefSeq" id="WP_016148271.1">
    <property type="nucleotide sequence ID" value="NZ_CABKSA010000002.1"/>
</dbReference>
<dbReference type="PROSITE" id="PS51272">
    <property type="entry name" value="SLH"/>
    <property type="match status" value="1"/>
</dbReference>
<dbReference type="InterPro" id="IPR004843">
    <property type="entry name" value="Calcineurin-like_PHP"/>
</dbReference>
<dbReference type="Pfam" id="PF00149">
    <property type="entry name" value="Metallophos"/>
    <property type="match status" value="1"/>
</dbReference>
<dbReference type="PANTHER" id="PTHR45867">
    <property type="entry name" value="PURPLE ACID PHOSPHATASE"/>
    <property type="match status" value="1"/>
</dbReference>
<sequence length="669" mass="72002">MHKHSRVFAGVLGAALVAGSISPAFAADYNDGSVIGNQADWNAWVEEWKTVATDYTKVSLTPGADETQLNFAWYSKDESGKQATPVVHFGTDKNALTAYTGKASAVDTSLTDGVAYHTNQVTVTGLKENTTYYYTVEKNGVQTEPVVYKTGSFSNVKMLYVGDPQVGASKGQTQGSDALVADAGAANTAARNDSFGWNRTLEIATAQNPDLNFIISAGDQVNKTGKAKEEEYAGYLDPDALASLPVATTIGNHDSLNADYDYHFNNPNETDNGQTEAGGDYYYSYGPGLFIVLNTNNYNAAEHAQTIEEATKAYPDAAWRIVTIHQDIYGSGYDHSDTDGMILRTQLTPIFDQYDIDVVLQGHDHTYSRTKLLYGDGQEHDSYSMPLNEDGSDYDWDHAKNVETGELYTLWPEDGDAEGQASKQAFVDGNQCYTIEDTTGNTVVNPEGTLYMTANSASGSKFYELIATQQDYVAVRSQNWLPSYSVINLSEDAFSIDTYQITESGKTEKIDETFTIRKDDTQPETPVQTNMTRADVVTALYEAAGKPSVDAVAHFSDVASDASYATSVAWAAQQGIVIGNGDGTFKPEASITREELAVLFYQYAQKTGKEVSADASKLSACADSAAVSTWAKDGAAYALTAGVLTAKDGAFQPTGTVTADDLAAALAAL</sequence>
<organism evidence="5 6">
    <name type="scientific">Butyricicoccus pullicaecorum</name>
    <dbReference type="NCBI Taxonomy" id="501571"/>
    <lineage>
        <taxon>Bacteria</taxon>
        <taxon>Bacillati</taxon>
        <taxon>Bacillota</taxon>
        <taxon>Clostridia</taxon>
        <taxon>Eubacteriales</taxon>
        <taxon>Butyricicoccaceae</taxon>
        <taxon>Butyricicoccus</taxon>
    </lineage>
</organism>
<dbReference type="InterPro" id="IPR001119">
    <property type="entry name" value="SLH_dom"/>
</dbReference>
<keyword evidence="1 3" id="KW-0732">Signal</keyword>
<evidence type="ECO:0000256" key="3">
    <source>
        <dbReference type="SAM" id="SignalP"/>
    </source>
</evidence>
<accession>A0A1Y4LK05</accession>
<feature type="domain" description="SLH" evidence="4">
    <location>
        <begin position="551"/>
        <end position="614"/>
    </location>
</feature>
<dbReference type="Gene3D" id="3.60.21.10">
    <property type="match status" value="1"/>
</dbReference>
<evidence type="ECO:0000256" key="2">
    <source>
        <dbReference type="ARBA" id="ARBA00022737"/>
    </source>
</evidence>
<protein>
    <submittedName>
        <fullName evidence="5">Serine/threonine protein phosphatase</fullName>
    </submittedName>
</protein>
<dbReference type="GO" id="GO:0003993">
    <property type="term" value="F:acid phosphatase activity"/>
    <property type="evidence" value="ECO:0007669"/>
    <property type="project" value="InterPro"/>
</dbReference>
<feature type="chain" id="PRO_5010987594" evidence="3">
    <location>
        <begin position="27"/>
        <end position="669"/>
    </location>
</feature>